<dbReference type="InterPro" id="IPR029058">
    <property type="entry name" value="AB_hydrolase_fold"/>
</dbReference>
<dbReference type="InterPro" id="IPR003386">
    <property type="entry name" value="LACT/PDAT_acylTrfase"/>
</dbReference>
<reference evidence="1 2" key="1">
    <citation type="journal article" date="2016" name="Nat. Commun.">
        <title>Thousands of microbial genomes shed light on interconnected biogeochemical processes in an aquifer system.</title>
        <authorList>
            <person name="Anantharaman K."/>
            <person name="Brown C.T."/>
            <person name="Hug L.A."/>
            <person name="Sharon I."/>
            <person name="Castelle C.J."/>
            <person name="Probst A.J."/>
            <person name="Thomas B.C."/>
            <person name="Singh A."/>
            <person name="Wilkins M.J."/>
            <person name="Karaoz U."/>
            <person name="Brodie E.L."/>
            <person name="Williams K.H."/>
            <person name="Hubbard S.S."/>
            <person name="Banfield J.F."/>
        </authorList>
    </citation>
    <scope>NUCLEOTIDE SEQUENCE [LARGE SCALE GENOMIC DNA]</scope>
</reference>
<dbReference type="AlphaFoldDB" id="A0A1F5R7V8"/>
<protein>
    <submittedName>
        <fullName evidence="1">Uncharacterized protein</fullName>
    </submittedName>
</protein>
<name>A0A1F5R7V8_9BACT</name>
<gene>
    <name evidence="1" type="ORF">A2024_09205</name>
</gene>
<dbReference type="GO" id="GO:0008374">
    <property type="term" value="F:O-acyltransferase activity"/>
    <property type="evidence" value="ECO:0007669"/>
    <property type="project" value="InterPro"/>
</dbReference>
<evidence type="ECO:0000313" key="1">
    <source>
        <dbReference type="EMBL" id="OGF10514.1"/>
    </source>
</evidence>
<sequence length="414" mass="47128">MEQNIYPVIFVPGIMETELSGPCPLDHRAACHPTFDKMTADLDTVKLDDHGDYHRPPNRRICRNEVFSLVYGEMIAALRESLPLDQEECARVYVFPYDWRRSISHNAARLADFVERIIRSSQAHPPYRRRGIKPDKVNIVGHSVGGCLAKHYATALLGEGRVNRMVMLASPLRGSLCALKHLITGETWFFDWLNGKSQRRYARTLPGIYHLLPYDGFANPEEKLMWPSPAAERRGQPVNIFDPSGWQDNVAAQVGPEVLASHLDNAYNYYRNARDFSPEFRKNVLMVYGKGERTLREVNIGSRQPVEYNFPREDGCGAIGDGTVPAVSTYSQGIYQACVTKKKMGDWELDLGRVAGFHASFCAYDLVQDLVISFLTGRVIRTVRREFKLTEIEQLPKFTPDQVDKLDREPICRF</sequence>
<dbReference type="GO" id="GO:0006629">
    <property type="term" value="P:lipid metabolic process"/>
    <property type="evidence" value="ECO:0007669"/>
    <property type="project" value="InterPro"/>
</dbReference>
<dbReference type="PANTHER" id="PTHR11440">
    <property type="entry name" value="LECITHIN-CHOLESTEROL ACYLTRANSFERASE-RELATED"/>
    <property type="match status" value="1"/>
</dbReference>
<accession>A0A1F5R7V8</accession>
<dbReference type="Proteomes" id="UP000177230">
    <property type="component" value="Unassembled WGS sequence"/>
</dbReference>
<evidence type="ECO:0000313" key="2">
    <source>
        <dbReference type="Proteomes" id="UP000177230"/>
    </source>
</evidence>
<dbReference type="SUPFAM" id="SSF53474">
    <property type="entry name" value="alpha/beta-Hydrolases"/>
    <property type="match status" value="1"/>
</dbReference>
<comment type="caution">
    <text evidence="1">The sequence shown here is derived from an EMBL/GenBank/DDBJ whole genome shotgun (WGS) entry which is preliminary data.</text>
</comment>
<organism evidence="1 2">
    <name type="scientific">Candidatus Edwardsbacteria bacterium GWF2_54_11</name>
    <dbReference type="NCBI Taxonomy" id="1817851"/>
    <lineage>
        <taxon>Bacteria</taxon>
        <taxon>Candidatus Edwardsiibacteriota</taxon>
    </lineage>
</organism>
<dbReference type="EMBL" id="MFFM01000038">
    <property type="protein sequence ID" value="OGF10514.1"/>
    <property type="molecule type" value="Genomic_DNA"/>
</dbReference>
<dbReference type="Pfam" id="PF02450">
    <property type="entry name" value="LCAT"/>
    <property type="match status" value="1"/>
</dbReference>
<dbReference type="Gene3D" id="3.40.50.1820">
    <property type="entry name" value="alpha/beta hydrolase"/>
    <property type="match status" value="1"/>
</dbReference>
<proteinExistence type="predicted"/>